<evidence type="ECO:0000256" key="6">
    <source>
        <dbReference type="ARBA" id="ARBA00022989"/>
    </source>
</evidence>
<organism evidence="10 11">
    <name type="scientific">Brachionus plicatilis</name>
    <name type="common">Marine rotifer</name>
    <name type="synonym">Brachionus muelleri</name>
    <dbReference type="NCBI Taxonomy" id="10195"/>
    <lineage>
        <taxon>Eukaryota</taxon>
        <taxon>Metazoa</taxon>
        <taxon>Spiralia</taxon>
        <taxon>Gnathifera</taxon>
        <taxon>Rotifera</taxon>
        <taxon>Eurotatoria</taxon>
        <taxon>Monogononta</taxon>
        <taxon>Pseudotrocha</taxon>
        <taxon>Ploima</taxon>
        <taxon>Brachionidae</taxon>
        <taxon>Brachionus</taxon>
    </lineage>
</organism>
<evidence type="ECO:0000256" key="5">
    <source>
        <dbReference type="ARBA" id="ARBA00022692"/>
    </source>
</evidence>
<keyword evidence="3" id="KW-0050">Antiport</keyword>
<dbReference type="InterPro" id="IPR004245">
    <property type="entry name" value="DUF229"/>
</dbReference>
<dbReference type="EMBL" id="REGN01003089">
    <property type="protein sequence ID" value="RNA24623.1"/>
    <property type="molecule type" value="Genomic_DNA"/>
</dbReference>
<protein>
    <submittedName>
        <fullName evidence="10">Sodium potassium calcium exchanger 5</fullName>
    </submittedName>
</protein>
<accession>A0A3M7RM18</accession>
<dbReference type="AlphaFoldDB" id="A0A3M7RM18"/>
<feature type="transmembrane region" description="Helical" evidence="8">
    <location>
        <begin position="42"/>
        <end position="64"/>
    </location>
</feature>
<dbReference type="InterPro" id="IPR004837">
    <property type="entry name" value="NaCa_Exmemb"/>
</dbReference>
<keyword evidence="4" id="KW-0109">Calcium transport</keyword>
<feature type="domain" description="Sodium/calcium exchanger membrane region" evidence="9">
    <location>
        <begin position="47"/>
        <end position="193"/>
    </location>
</feature>
<evidence type="ECO:0000313" key="11">
    <source>
        <dbReference type="Proteomes" id="UP000276133"/>
    </source>
</evidence>
<evidence type="ECO:0000256" key="8">
    <source>
        <dbReference type="SAM" id="Phobius"/>
    </source>
</evidence>
<comment type="subcellular location">
    <subcellularLocation>
        <location evidence="1">Membrane</location>
        <topology evidence="1">Multi-pass membrane protein</topology>
    </subcellularLocation>
</comment>
<dbReference type="OrthoDB" id="413313at2759"/>
<feature type="transmembrane region" description="Helical" evidence="8">
    <location>
        <begin position="313"/>
        <end position="337"/>
    </location>
</feature>
<dbReference type="GO" id="GO:0006874">
    <property type="term" value="P:intracellular calcium ion homeostasis"/>
    <property type="evidence" value="ECO:0007669"/>
    <property type="project" value="TreeGrafter"/>
</dbReference>
<dbReference type="Pfam" id="PF01699">
    <property type="entry name" value="Na_Ca_ex"/>
    <property type="match status" value="2"/>
</dbReference>
<feature type="transmembrane region" description="Helical" evidence="8">
    <location>
        <begin position="173"/>
        <end position="194"/>
    </location>
</feature>
<keyword evidence="11" id="KW-1185">Reference proteome</keyword>
<feature type="transmembrane region" description="Helical" evidence="8">
    <location>
        <begin position="119"/>
        <end position="139"/>
    </location>
</feature>
<evidence type="ECO:0000256" key="7">
    <source>
        <dbReference type="ARBA" id="ARBA00023136"/>
    </source>
</evidence>
<evidence type="ECO:0000256" key="2">
    <source>
        <dbReference type="ARBA" id="ARBA00005364"/>
    </source>
</evidence>
<keyword evidence="5 8" id="KW-0812">Transmembrane</keyword>
<feature type="transmembrane region" description="Helical" evidence="8">
    <location>
        <begin position="151"/>
        <end position="167"/>
    </location>
</feature>
<comment type="caution">
    <text evidence="10">The sequence shown here is derived from an EMBL/GenBank/DDBJ whole genome shotgun (WGS) entry which is preliminary data.</text>
</comment>
<dbReference type="GO" id="GO:0008273">
    <property type="term" value="F:calcium, potassium:sodium antiporter activity"/>
    <property type="evidence" value="ECO:0007669"/>
    <property type="project" value="TreeGrafter"/>
</dbReference>
<proteinExistence type="inferred from homology"/>
<feature type="transmembrane region" description="Helical" evidence="8">
    <location>
        <begin position="85"/>
        <end position="107"/>
    </location>
</feature>
<dbReference type="GO" id="GO:0005886">
    <property type="term" value="C:plasma membrane"/>
    <property type="evidence" value="ECO:0007669"/>
    <property type="project" value="TreeGrafter"/>
</dbReference>
<comment type="similarity">
    <text evidence="2">Belongs to the Ca(2+):cation antiporter (CaCA) (TC 2.A.19) family. SLC24A subfamily.</text>
</comment>
<gene>
    <name evidence="10" type="ORF">BpHYR1_052288</name>
</gene>
<keyword evidence="4" id="KW-0106">Calcium</keyword>
<keyword evidence="4" id="KW-0813">Transport</keyword>
<evidence type="ECO:0000256" key="1">
    <source>
        <dbReference type="ARBA" id="ARBA00004141"/>
    </source>
</evidence>
<keyword evidence="7 8" id="KW-0472">Membrane</keyword>
<dbReference type="Proteomes" id="UP000276133">
    <property type="component" value="Unassembled WGS sequence"/>
</dbReference>
<keyword evidence="6 8" id="KW-1133">Transmembrane helix</keyword>
<dbReference type="PANTHER" id="PTHR10846:SF73">
    <property type="entry name" value="SODIUM_CALCIUM EXCHANGER MEMBRANE REGION DOMAIN-CONTAINING PROTEIN"/>
    <property type="match status" value="1"/>
</dbReference>
<dbReference type="InterPro" id="IPR044880">
    <property type="entry name" value="NCX_ion-bd_dom_sf"/>
</dbReference>
<dbReference type="Gene3D" id="1.20.1420.30">
    <property type="entry name" value="NCX, central ion-binding region"/>
    <property type="match status" value="2"/>
</dbReference>
<evidence type="ECO:0000313" key="10">
    <source>
        <dbReference type="EMBL" id="RNA24623.1"/>
    </source>
</evidence>
<dbReference type="GO" id="GO:0005262">
    <property type="term" value="F:calcium channel activity"/>
    <property type="evidence" value="ECO:0007669"/>
    <property type="project" value="TreeGrafter"/>
</dbReference>
<reference evidence="10 11" key="1">
    <citation type="journal article" date="2018" name="Sci. Rep.">
        <title>Genomic signatures of local adaptation to the degree of environmental predictability in rotifers.</title>
        <authorList>
            <person name="Franch-Gras L."/>
            <person name="Hahn C."/>
            <person name="Garcia-Roger E.M."/>
            <person name="Carmona M.J."/>
            <person name="Serra M."/>
            <person name="Gomez A."/>
        </authorList>
    </citation>
    <scope>NUCLEOTIDE SEQUENCE [LARGE SCALE GENOMIC DNA]</scope>
    <source>
        <strain evidence="10">HYR1</strain>
    </source>
</reference>
<dbReference type="PANTHER" id="PTHR10846">
    <property type="entry name" value="SODIUM/POTASSIUM/CALCIUM EXCHANGER"/>
    <property type="match status" value="1"/>
</dbReference>
<evidence type="ECO:0000259" key="9">
    <source>
        <dbReference type="Pfam" id="PF01699"/>
    </source>
</evidence>
<evidence type="ECO:0000256" key="4">
    <source>
        <dbReference type="ARBA" id="ARBA00022568"/>
    </source>
</evidence>
<evidence type="ECO:0000256" key="3">
    <source>
        <dbReference type="ARBA" id="ARBA00022449"/>
    </source>
</evidence>
<sequence length="657" mass="75071">MNSSTTSSITFTFKQKCFANKPKPLFPIQHLKLEEQPDAGTIIFYLIGLIYILILADHVCNAYFMPSIEYFSFEKLKLSTKVAGSTILAGASSSTELFISLMGVFFARNDIALNSIIGAASYNLLVITSICCFCVYNIPTRLKALRILRDFLFYAANLLLILLFLYKNNMTGLYWYESLTSVAIYGMFILVNTFDSDVKNFFKNVSQKHFSARKRKKNLKVSFYDDISVLDVEAVPKANEMYRVINRNKVIDINIDHLSNDYNEPYDVFQPYKQLKPLNFSTKFKLMFVFPARLFAHFTIVDFRRFEDHKDRFLFVTIVTSLFQIGLCSYFLLFILVKLCVTFSLPENIVGFSFLSVASSVDETLAAISMCKREVKRILSKKDSAERLNSALSNCIASNLFGVTVGIAVIGLLTVLSFLNFGTKISNDFQNEDMCVLAQLNYEIGLKNLKPSPECLVKQNWGFFDRISHVWNLSKNISLTIESIRCKYRKVIRVDDFRVQLGHFRDLLEGDTILDDVLEVECNGFRKIDNSSVKFENLYVQVVDTEIGKKSDAENMVNEHGCTPYDVMLISYDSVSRVSFVNRLKKTFDFINKSLNFFVLNGYNIVGDGTPAALIPIFTGQTEEELPSGLKNDPNGKYVDEIYPFIWKDLHKKSKFF</sequence>
<feature type="domain" description="Sodium/calcium exchanger membrane region" evidence="9">
    <location>
        <begin position="314"/>
        <end position="418"/>
    </location>
</feature>
<dbReference type="Pfam" id="PF02995">
    <property type="entry name" value="DUF229"/>
    <property type="match status" value="1"/>
</dbReference>
<name>A0A3M7RM18_BRAPC</name>
<feature type="transmembrane region" description="Helical" evidence="8">
    <location>
        <begin position="391"/>
        <end position="419"/>
    </location>
</feature>
<dbReference type="InterPro" id="IPR004481">
    <property type="entry name" value="K/Na/Ca-exchanger"/>
</dbReference>
<keyword evidence="4" id="KW-0406">Ion transport</keyword>